<sequence length="114" mass="12391">MKRPAEEMDSEVPLNPETPFEHLGSKDGVEEPAAKRQASPCSTAASTPELGPSTSPEARDHAHHSDLWQLPVKELKARLTSLGTDLKGVTEKTELIILLEQLQPSSEGVPPFEL</sequence>
<feature type="compositionally biased region" description="Polar residues" evidence="1">
    <location>
        <begin position="39"/>
        <end position="56"/>
    </location>
</feature>
<comment type="caution">
    <text evidence="2">The sequence shown here is derived from an EMBL/GenBank/DDBJ whole genome shotgun (WGS) entry which is preliminary data.</text>
</comment>
<evidence type="ECO:0000313" key="3">
    <source>
        <dbReference type="Proteomes" id="UP001642484"/>
    </source>
</evidence>
<evidence type="ECO:0008006" key="4">
    <source>
        <dbReference type="Google" id="ProtNLM"/>
    </source>
</evidence>
<feature type="region of interest" description="Disordered" evidence="1">
    <location>
        <begin position="1"/>
        <end position="67"/>
    </location>
</feature>
<keyword evidence="3" id="KW-1185">Reference proteome</keyword>
<feature type="compositionally biased region" description="Basic and acidic residues" evidence="1">
    <location>
        <begin position="19"/>
        <end position="34"/>
    </location>
</feature>
<dbReference type="Proteomes" id="UP001642484">
    <property type="component" value="Unassembled WGS sequence"/>
</dbReference>
<dbReference type="EMBL" id="CAXAMN010004424">
    <property type="protein sequence ID" value="CAK9009046.1"/>
    <property type="molecule type" value="Genomic_DNA"/>
</dbReference>
<feature type="compositionally biased region" description="Basic and acidic residues" evidence="1">
    <location>
        <begin position="57"/>
        <end position="66"/>
    </location>
</feature>
<gene>
    <name evidence="2" type="ORF">CCMP2556_LOCUS9500</name>
</gene>
<evidence type="ECO:0000313" key="2">
    <source>
        <dbReference type="EMBL" id="CAK9009046.1"/>
    </source>
</evidence>
<dbReference type="Gene3D" id="1.10.720.30">
    <property type="entry name" value="SAP domain"/>
    <property type="match status" value="1"/>
</dbReference>
<proteinExistence type="predicted"/>
<dbReference type="InterPro" id="IPR036361">
    <property type="entry name" value="SAP_dom_sf"/>
</dbReference>
<organism evidence="2 3">
    <name type="scientific">Durusdinium trenchii</name>
    <dbReference type="NCBI Taxonomy" id="1381693"/>
    <lineage>
        <taxon>Eukaryota</taxon>
        <taxon>Sar</taxon>
        <taxon>Alveolata</taxon>
        <taxon>Dinophyceae</taxon>
        <taxon>Suessiales</taxon>
        <taxon>Symbiodiniaceae</taxon>
        <taxon>Durusdinium</taxon>
    </lineage>
</organism>
<protein>
    <recommendedName>
        <fullName evidence="4">SAP domain-containing protein</fullName>
    </recommendedName>
</protein>
<evidence type="ECO:0000256" key="1">
    <source>
        <dbReference type="SAM" id="MobiDB-lite"/>
    </source>
</evidence>
<accession>A0ABP0J3W3</accession>
<name>A0ABP0J3W3_9DINO</name>
<reference evidence="2 3" key="1">
    <citation type="submission" date="2024-02" db="EMBL/GenBank/DDBJ databases">
        <authorList>
            <person name="Chen Y."/>
            <person name="Shah S."/>
            <person name="Dougan E. K."/>
            <person name="Thang M."/>
            <person name="Chan C."/>
        </authorList>
    </citation>
    <scope>NUCLEOTIDE SEQUENCE [LARGE SCALE GENOMIC DNA]</scope>
</reference>